<evidence type="ECO:0000256" key="2">
    <source>
        <dbReference type="ARBA" id="ARBA00023054"/>
    </source>
</evidence>
<feature type="transmembrane region" description="Helical" evidence="3">
    <location>
        <begin position="14"/>
        <end position="33"/>
    </location>
</feature>
<dbReference type="PANTHER" id="PTHR32347">
    <property type="entry name" value="EFFLUX SYSTEM COMPONENT YKNX-RELATED"/>
    <property type="match status" value="1"/>
</dbReference>
<gene>
    <name evidence="4" type="ORF">DDZ44_07980</name>
</gene>
<organism evidence="4 5">
    <name type="scientific">Syntrophomonas wolfei</name>
    <dbReference type="NCBI Taxonomy" id="863"/>
    <lineage>
        <taxon>Bacteria</taxon>
        <taxon>Bacillati</taxon>
        <taxon>Bacillota</taxon>
        <taxon>Clostridia</taxon>
        <taxon>Eubacteriales</taxon>
        <taxon>Syntrophomonadaceae</taxon>
        <taxon>Syntrophomonas</taxon>
    </lineage>
</organism>
<dbReference type="EMBL" id="DNZF01000175">
    <property type="protein sequence ID" value="HBK53858.1"/>
    <property type="molecule type" value="Genomic_DNA"/>
</dbReference>
<evidence type="ECO:0000313" key="4">
    <source>
        <dbReference type="EMBL" id="HBK53858.1"/>
    </source>
</evidence>
<dbReference type="Gene3D" id="1.10.287.470">
    <property type="entry name" value="Helix hairpin bin"/>
    <property type="match status" value="1"/>
</dbReference>
<evidence type="ECO:0000256" key="3">
    <source>
        <dbReference type="SAM" id="Phobius"/>
    </source>
</evidence>
<protein>
    <submittedName>
        <fullName evidence="4">Uncharacterized protein</fullName>
    </submittedName>
</protein>
<dbReference type="Proteomes" id="UP000263273">
    <property type="component" value="Unassembled WGS sequence"/>
</dbReference>
<comment type="subcellular location">
    <subcellularLocation>
        <location evidence="1">Cell envelope</location>
    </subcellularLocation>
</comment>
<sequence>MPAFNIRTICQTTIFKIALIIIAVALISGLNLWRNHKYSGTLVHTTKVEEKVLGEKVYASGRIELQEKQEAVAQESRILKQLYVKTGERVKAGQLLAVLDCPAEERSLADALAALASEELRYKELVNPSAEDLAIGQAEFEEAKITCDNKRKTWERKEALCAAGAISAQEMETAR</sequence>
<dbReference type="GO" id="GO:0030313">
    <property type="term" value="C:cell envelope"/>
    <property type="evidence" value="ECO:0007669"/>
    <property type="project" value="UniProtKB-SubCell"/>
</dbReference>
<feature type="non-terminal residue" evidence="4">
    <location>
        <position position="175"/>
    </location>
</feature>
<dbReference type="PANTHER" id="PTHR32347:SF23">
    <property type="entry name" value="BLL5650 PROTEIN"/>
    <property type="match status" value="1"/>
</dbReference>
<evidence type="ECO:0000256" key="1">
    <source>
        <dbReference type="ARBA" id="ARBA00004196"/>
    </source>
</evidence>
<proteinExistence type="predicted"/>
<dbReference type="AlphaFoldDB" id="A0A354YWZ1"/>
<accession>A0A354YWZ1</accession>
<reference evidence="4 5" key="1">
    <citation type="journal article" date="2018" name="Nat. Biotechnol.">
        <title>A standardized bacterial taxonomy based on genome phylogeny substantially revises the tree of life.</title>
        <authorList>
            <person name="Parks D.H."/>
            <person name="Chuvochina M."/>
            <person name="Waite D.W."/>
            <person name="Rinke C."/>
            <person name="Skarshewski A."/>
            <person name="Chaumeil P.A."/>
            <person name="Hugenholtz P."/>
        </authorList>
    </citation>
    <scope>NUCLEOTIDE SEQUENCE [LARGE SCALE GENOMIC DNA]</scope>
    <source>
        <strain evidence="4">UBA10948</strain>
    </source>
</reference>
<keyword evidence="3" id="KW-0812">Transmembrane</keyword>
<name>A0A354YWZ1_9FIRM</name>
<evidence type="ECO:0000313" key="5">
    <source>
        <dbReference type="Proteomes" id="UP000263273"/>
    </source>
</evidence>
<keyword evidence="2" id="KW-0175">Coiled coil</keyword>
<keyword evidence="3" id="KW-1133">Transmembrane helix</keyword>
<dbReference type="InterPro" id="IPR050465">
    <property type="entry name" value="UPF0194_transport"/>
</dbReference>
<dbReference type="Gene3D" id="2.40.50.100">
    <property type="match status" value="1"/>
</dbReference>
<dbReference type="SUPFAM" id="SSF111369">
    <property type="entry name" value="HlyD-like secretion proteins"/>
    <property type="match status" value="1"/>
</dbReference>
<keyword evidence="3" id="KW-0472">Membrane</keyword>
<comment type="caution">
    <text evidence="4">The sequence shown here is derived from an EMBL/GenBank/DDBJ whole genome shotgun (WGS) entry which is preliminary data.</text>
</comment>